<dbReference type="PANTHER" id="PTHR24305:SF166">
    <property type="entry name" value="CYTOCHROME P450 12A4, MITOCHONDRIAL-RELATED"/>
    <property type="match status" value="1"/>
</dbReference>
<dbReference type="PRINTS" id="PR00463">
    <property type="entry name" value="EP450I"/>
</dbReference>
<dbReference type="GO" id="GO:0016705">
    <property type="term" value="F:oxidoreductase activity, acting on paired donors, with incorporation or reduction of molecular oxygen"/>
    <property type="evidence" value="ECO:0007669"/>
    <property type="project" value="InterPro"/>
</dbReference>
<evidence type="ECO:0000256" key="4">
    <source>
        <dbReference type="ARBA" id="ARBA00023004"/>
    </source>
</evidence>
<proteinExistence type="inferred from homology"/>
<dbReference type="InterPro" id="IPR050121">
    <property type="entry name" value="Cytochrome_P450_monoxygenase"/>
</dbReference>
<dbReference type="InterPro" id="IPR001128">
    <property type="entry name" value="Cyt_P450"/>
</dbReference>
<keyword evidence="3 5" id="KW-0479">Metal-binding</keyword>
<keyword evidence="4 5" id="KW-0408">Iron</keyword>
<gene>
    <name evidence="7" type="ORF">CONCODRAFT_34389</name>
</gene>
<dbReference type="Proteomes" id="UP000070444">
    <property type="component" value="Unassembled WGS sequence"/>
</dbReference>
<name>A0A137PI74_CONC2</name>
<organism evidence="7 8">
    <name type="scientific">Conidiobolus coronatus (strain ATCC 28846 / CBS 209.66 / NRRL 28638)</name>
    <name type="common">Delacroixia coronata</name>
    <dbReference type="NCBI Taxonomy" id="796925"/>
    <lineage>
        <taxon>Eukaryota</taxon>
        <taxon>Fungi</taxon>
        <taxon>Fungi incertae sedis</taxon>
        <taxon>Zoopagomycota</taxon>
        <taxon>Entomophthoromycotina</taxon>
        <taxon>Entomophthoromycetes</taxon>
        <taxon>Entomophthorales</taxon>
        <taxon>Ancylistaceae</taxon>
        <taxon>Conidiobolus</taxon>
    </lineage>
</organism>
<accession>A0A137PI74</accession>
<evidence type="ECO:0000256" key="2">
    <source>
        <dbReference type="ARBA" id="ARBA00010617"/>
    </source>
</evidence>
<dbReference type="PANTHER" id="PTHR24305">
    <property type="entry name" value="CYTOCHROME P450"/>
    <property type="match status" value="1"/>
</dbReference>
<dbReference type="OMA" id="VPERAIN"/>
<dbReference type="PRINTS" id="PR00385">
    <property type="entry name" value="P450"/>
</dbReference>
<keyword evidence="6" id="KW-0503">Monooxygenase</keyword>
<dbReference type="STRING" id="796925.A0A137PI74"/>
<feature type="non-terminal residue" evidence="7">
    <location>
        <position position="220"/>
    </location>
</feature>
<dbReference type="SUPFAM" id="SSF48264">
    <property type="entry name" value="Cytochrome P450"/>
    <property type="match status" value="1"/>
</dbReference>
<evidence type="ECO:0000256" key="6">
    <source>
        <dbReference type="RuleBase" id="RU000461"/>
    </source>
</evidence>
<dbReference type="PROSITE" id="PS00086">
    <property type="entry name" value="CYTOCHROME_P450"/>
    <property type="match status" value="1"/>
</dbReference>
<evidence type="ECO:0000256" key="3">
    <source>
        <dbReference type="ARBA" id="ARBA00022723"/>
    </source>
</evidence>
<dbReference type="AlphaFoldDB" id="A0A137PI74"/>
<comment type="cofactor">
    <cofactor evidence="1 5">
        <name>heme</name>
        <dbReference type="ChEBI" id="CHEBI:30413"/>
    </cofactor>
</comment>
<keyword evidence="6" id="KW-0560">Oxidoreductase</keyword>
<evidence type="ECO:0000313" key="7">
    <source>
        <dbReference type="EMBL" id="KXN74698.1"/>
    </source>
</evidence>
<dbReference type="EMBL" id="KQ964421">
    <property type="protein sequence ID" value="KXN74698.1"/>
    <property type="molecule type" value="Genomic_DNA"/>
</dbReference>
<evidence type="ECO:0000256" key="5">
    <source>
        <dbReference type="PIRSR" id="PIRSR602401-1"/>
    </source>
</evidence>
<evidence type="ECO:0000256" key="1">
    <source>
        <dbReference type="ARBA" id="ARBA00001971"/>
    </source>
</evidence>
<protein>
    <submittedName>
        <fullName evidence="7">Cytochrome P450</fullName>
    </submittedName>
</protein>
<dbReference type="InterPro" id="IPR036396">
    <property type="entry name" value="Cyt_P450_sf"/>
</dbReference>
<dbReference type="GO" id="GO:0005506">
    <property type="term" value="F:iron ion binding"/>
    <property type="evidence" value="ECO:0007669"/>
    <property type="project" value="InterPro"/>
</dbReference>
<evidence type="ECO:0000313" key="8">
    <source>
        <dbReference type="Proteomes" id="UP000070444"/>
    </source>
</evidence>
<reference evidence="7 8" key="1">
    <citation type="journal article" date="2015" name="Genome Biol. Evol.">
        <title>Phylogenomic analyses indicate that early fungi evolved digesting cell walls of algal ancestors of land plants.</title>
        <authorList>
            <person name="Chang Y."/>
            <person name="Wang S."/>
            <person name="Sekimoto S."/>
            <person name="Aerts A.L."/>
            <person name="Choi C."/>
            <person name="Clum A."/>
            <person name="LaButti K.M."/>
            <person name="Lindquist E.A."/>
            <person name="Yee Ngan C."/>
            <person name="Ohm R.A."/>
            <person name="Salamov A.A."/>
            <person name="Grigoriev I.V."/>
            <person name="Spatafora J.W."/>
            <person name="Berbee M.L."/>
        </authorList>
    </citation>
    <scope>NUCLEOTIDE SEQUENCE [LARGE SCALE GENOMIC DNA]</scope>
    <source>
        <strain evidence="7 8">NRRL 28638</strain>
    </source>
</reference>
<dbReference type="InterPro" id="IPR017972">
    <property type="entry name" value="Cyt_P450_CS"/>
</dbReference>
<sequence>MEKLFKNIVFDNIKLRKNNPSPDILQSLIDSKGSETGEKLANDQIAVECMTLLFAGMDTTSNTLTWTLYELLKNPDIYDLVEKEILEEFPNFNEPIPVEKAKSNLKYLEAALLESMRLYPVVTGGLPRVVPEGGVTIAEHFLPANTVIFYPIYSQHHDPKNWKKPKTYDIQRWLGEDREKNKAQLMTFGAGPRSCIGRELAWNEMYLVLSNLIRNFRMEL</sequence>
<dbReference type="OrthoDB" id="3934656at2759"/>
<feature type="binding site" description="axial binding residue" evidence="5">
    <location>
        <position position="195"/>
    </location>
    <ligand>
        <name>heme</name>
        <dbReference type="ChEBI" id="CHEBI:30413"/>
    </ligand>
    <ligandPart>
        <name>Fe</name>
        <dbReference type="ChEBI" id="CHEBI:18248"/>
    </ligandPart>
</feature>
<dbReference type="Pfam" id="PF00067">
    <property type="entry name" value="p450"/>
    <property type="match status" value="1"/>
</dbReference>
<dbReference type="InterPro" id="IPR002401">
    <property type="entry name" value="Cyt_P450_E_grp-I"/>
</dbReference>
<comment type="similarity">
    <text evidence="2 6">Belongs to the cytochrome P450 family.</text>
</comment>
<keyword evidence="8" id="KW-1185">Reference proteome</keyword>
<dbReference type="Gene3D" id="1.10.630.10">
    <property type="entry name" value="Cytochrome P450"/>
    <property type="match status" value="1"/>
</dbReference>
<dbReference type="GO" id="GO:0004497">
    <property type="term" value="F:monooxygenase activity"/>
    <property type="evidence" value="ECO:0007669"/>
    <property type="project" value="UniProtKB-KW"/>
</dbReference>
<dbReference type="GO" id="GO:0020037">
    <property type="term" value="F:heme binding"/>
    <property type="evidence" value="ECO:0007669"/>
    <property type="project" value="InterPro"/>
</dbReference>
<keyword evidence="5 6" id="KW-0349">Heme</keyword>